<dbReference type="EMBL" id="BARU01039085">
    <property type="protein sequence ID" value="GAH77570.1"/>
    <property type="molecule type" value="Genomic_DNA"/>
</dbReference>
<sequence length="242" mass="26535">DGVIVALGEDARRQTPPDVEEIALGKRVATPGFIDAHMHLEFIAEQLTQLSLDDAGSLDDLLARVAERASSLPADRAIMAVAWDESNWPEPEMPTREKIDRAAPQHAVCLRRIDGHLWTVNSGMLRRIAARDDLTEDQRQRLKTVSRDGVLREDDIALASPLVEPTAQEMRDGLLKAMRHAATFGVTCVHDVGKAAGVVAALDRDVELPIRVVAAVRQDRLDEFSPADVLKGLRGRRVTPGP</sequence>
<feature type="non-terminal residue" evidence="2">
    <location>
        <position position="242"/>
    </location>
</feature>
<dbReference type="SUPFAM" id="SSF51338">
    <property type="entry name" value="Composite domain of metallo-dependent hydrolases"/>
    <property type="match status" value="1"/>
</dbReference>
<dbReference type="PANTHER" id="PTHR22642">
    <property type="entry name" value="IMIDAZOLONEPROPIONASE"/>
    <property type="match status" value="1"/>
</dbReference>
<proteinExistence type="predicted"/>
<feature type="domain" description="Amidohydrolase 3" evidence="1">
    <location>
        <begin position="20"/>
        <end position="217"/>
    </location>
</feature>
<dbReference type="InterPro" id="IPR032466">
    <property type="entry name" value="Metal_Hydrolase"/>
</dbReference>
<gene>
    <name evidence="2" type="ORF">S03H2_60624</name>
</gene>
<dbReference type="Gene3D" id="3.20.20.140">
    <property type="entry name" value="Metal-dependent hydrolases"/>
    <property type="match status" value="1"/>
</dbReference>
<dbReference type="InterPro" id="IPR013108">
    <property type="entry name" value="Amidohydro_3"/>
</dbReference>
<feature type="non-terminal residue" evidence="2">
    <location>
        <position position="1"/>
    </location>
</feature>
<evidence type="ECO:0000259" key="1">
    <source>
        <dbReference type="Pfam" id="PF07969"/>
    </source>
</evidence>
<dbReference type="Gene3D" id="3.10.310.70">
    <property type="match status" value="1"/>
</dbReference>
<dbReference type="Pfam" id="PF07969">
    <property type="entry name" value="Amidohydro_3"/>
    <property type="match status" value="1"/>
</dbReference>
<dbReference type="SUPFAM" id="SSF51556">
    <property type="entry name" value="Metallo-dependent hydrolases"/>
    <property type="match status" value="1"/>
</dbReference>
<dbReference type="AlphaFoldDB" id="X1J7U7"/>
<organism evidence="2">
    <name type="scientific">marine sediment metagenome</name>
    <dbReference type="NCBI Taxonomy" id="412755"/>
    <lineage>
        <taxon>unclassified sequences</taxon>
        <taxon>metagenomes</taxon>
        <taxon>ecological metagenomes</taxon>
    </lineage>
</organism>
<comment type="caution">
    <text evidence="2">The sequence shown here is derived from an EMBL/GenBank/DDBJ whole genome shotgun (WGS) entry which is preliminary data.</text>
</comment>
<accession>X1J7U7</accession>
<dbReference type="GO" id="GO:0016810">
    <property type="term" value="F:hydrolase activity, acting on carbon-nitrogen (but not peptide) bonds"/>
    <property type="evidence" value="ECO:0007669"/>
    <property type="project" value="InterPro"/>
</dbReference>
<evidence type="ECO:0000313" key="2">
    <source>
        <dbReference type="EMBL" id="GAH77570.1"/>
    </source>
</evidence>
<dbReference type="Gene3D" id="2.30.40.10">
    <property type="entry name" value="Urease, subunit C, domain 1"/>
    <property type="match status" value="1"/>
</dbReference>
<name>X1J7U7_9ZZZZ</name>
<dbReference type="InterPro" id="IPR011059">
    <property type="entry name" value="Metal-dep_hydrolase_composite"/>
</dbReference>
<protein>
    <recommendedName>
        <fullName evidence="1">Amidohydrolase 3 domain-containing protein</fullName>
    </recommendedName>
</protein>
<reference evidence="2" key="1">
    <citation type="journal article" date="2014" name="Front. Microbiol.">
        <title>High frequency of phylogenetically diverse reductive dehalogenase-homologous genes in deep subseafloor sedimentary metagenomes.</title>
        <authorList>
            <person name="Kawai M."/>
            <person name="Futagami T."/>
            <person name="Toyoda A."/>
            <person name="Takaki Y."/>
            <person name="Nishi S."/>
            <person name="Hori S."/>
            <person name="Arai W."/>
            <person name="Tsubouchi T."/>
            <person name="Morono Y."/>
            <person name="Uchiyama I."/>
            <person name="Ito T."/>
            <person name="Fujiyama A."/>
            <person name="Inagaki F."/>
            <person name="Takami H."/>
        </authorList>
    </citation>
    <scope>NUCLEOTIDE SEQUENCE</scope>
    <source>
        <strain evidence="2">Expedition CK06-06</strain>
    </source>
</reference>
<dbReference type="PANTHER" id="PTHR22642:SF2">
    <property type="entry name" value="PROTEIN LONG AFTER FAR-RED 3"/>
    <property type="match status" value="1"/>
</dbReference>